<dbReference type="RefSeq" id="WP_135263707.1">
    <property type="nucleotide sequence ID" value="NZ_SMLM01000002.1"/>
</dbReference>
<protein>
    <submittedName>
        <fullName evidence="3">Uncharacterized protein</fullName>
    </submittedName>
</protein>
<sequence length="132" mass="13159">MNRASLTAAASAVALVAAACANAQQTALGQPSSGLVSVELTQVSANIAERLKVDEAKMPMSIQVPPNVAAEVCGVQPGAPSAMVARSGDGCMARKSSPALDQLITSRMKADDPATMGGSPTGPGSPAQGQRK</sequence>
<comment type="caution">
    <text evidence="3">The sequence shown here is derived from an EMBL/GenBank/DDBJ whole genome shotgun (WGS) entry which is preliminary data.</text>
</comment>
<name>A0A4Z0BSA2_9BURK</name>
<organism evidence="3 4">
    <name type="scientific">Ramlibacter henchirensis</name>
    <dbReference type="NCBI Taxonomy" id="204072"/>
    <lineage>
        <taxon>Bacteria</taxon>
        <taxon>Pseudomonadati</taxon>
        <taxon>Pseudomonadota</taxon>
        <taxon>Betaproteobacteria</taxon>
        <taxon>Burkholderiales</taxon>
        <taxon>Comamonadaceae</taxon>
        <taxon>Ramlibacter</taxon>
    </lineage>
</organism>
<keyword evidence="4" id="KW-1185">Reference proteome</keyword>
<evidence type="ECO:0000313" key="3">
    <source>
        <dbReference type="EMBL" id="TFZ02176.1"/>
    </source>
</evidence>
<feature type="region of interest" description="Disordered" evidence="1">
    <location>
        <begin position="94"/>
        <end position="132"/>
    </location>
</feature>
<dbReference type="PROSITE" id="PS51257">
    <property type="entry name" value="PROKAR_LIPOPROTEIN"/>
    <property type="match status" value="1"/>
</dbReference>
<feature type="signal peptide" evidence="2">
    <location>
        <begin position="1"/>
        <end position="23"/>
    </location>
</feature>
<evidence type="ECO:0000256" key="1">
    <source>
        <dbReference type="SAM" id="MobiDB-lite"/>
    </source>
</evidence>
<feature type="compositionally biased region" description="Low complexity" evidence="1">
    <location>
        <begin position="113"/>
        <end position="132"/>
    </location>
</feature>
<dbReference type="EMBL" id="SMLM01000002">
    <property type="protein sequence ID" value="TFZ02176.1"/>
    <property type="molecule type" value="Genomic_DNA"/>
</dbReference>
<feature type="chain" id="PRO_5021223458" evidence="2">
    <location>
        <begin position="24"/>
        <end position="132"/>
    </location>
</feature>
<accession>A0A4Z0BSA2</accession>
<reference evidence="3 4" key="1">
    <citation type="submission" date="2019-03" db="EMBL/GenBank/DDBJ databases">
        <title>Ramlibacter henchirensis DSM 14656, whole genome shotgun sequence.</title>
        <authorList>
            <person name="Zhang X."/>
            <person name="Feng G."/>
            <person name="Zhu H."/>
        </authorList>
    </citation>
    <scope>NUCLEOTIDE SEQUENCE [LARGE SCALE GENOMIC DNA]</scope>
    <source>
        <strain evidence="3 4">DSM 14656</strain>
    </source>
</reference>
<keyword evidence="2" id="KW-0732">Signal</keyword>
<gene>
    <name evidence="3" type="ORF">EZ313_12915</name>
</gene>
<evidence type="ECO:0000256" key="2">
    <source>
        <dbReference type="SAM" id="SignalP"/>
    </source>
</evidence>
<dbReference type="OrthoDB" id="8563893at2"/>
<evidence type="ECO:0000313" key="4">
    <source>
        <dbReference type="Proteomes" id="UP000298180"/>
    </source>
</evidence>
<dbReference type="Proteomes" id="UP000298180">
    <property type="component" value="Unassembled WGS sequence"/>
</dbReference>
<dbReference type="AlphaFoldDB" id="A0A4Z0BSA2"/>
<proteinExistence type="predicted"/>